<dbReference type="Pfam" id="PF07670">
    <property type="entry name" value="Gate"/>
    <property type="match status" value="1"/>
</dbReference>
<protein>
    <submittedName>
        <fullName evidence="3">Nucleoside recognition membrane protein YjiH</fullName>
    </submittedName>
</protein>
<accession>A0ABV2SIU9</accession>
<keyword evidence="4" id="KW-1185">Reference proteome</keyword>
<sequence length="235" mass="24979">MANQHSHTDERTGGIGGYISLFTAIVFFSGVLQSDQWWGVLDFTTMNGAFGSIIDGVAFRGTGGSGARDGFLFALGLVPTCMFALGMVRIFEHFGALEGARSLLTPILRAVMGIPGVCGLTMIASLQNTDTAASMTKLLHEKGELNNKEMHIFTAFQFSCGATIVNFMGSGAVLLTLTNADGSMAVPSSIGMILGVIMICKVLGANILRFYLNHLERKGAFQSQANNKNMEVAHG</sequence>
<keyword evidence="1" id="KW-0472">Membrane</keyword>
<feature type="transmembrane region" description="Helical" evidence="1">
    <location>
        <begin position="71"/>
        <end position="91"/>
    </location>
</feature>
<dbReference type="EMBL" id="JBEWTB010000002">
    <property type="protein sequence ID" value="MET4757692.1"/>
    <property type="molecule type" value="Genomic_DNA"/>
</dbReference>
<dbReference type="RefSeq" id="WP_354007828.1">
    <property type="nucleotide sequence ID" value="NZ_JBEWTA010000001.1"/>
</dbReference>
<dbReference type="InterPro" id="IPR011642">
    <property type="entry name" value="Gate_dom"/>
</dbReference>
<feature type="transmembrane region" description="Helical" evidence="1">
    <location>
        <begin position="103"/>
        <end position="126"/>
    </location>
</feature>
<feature type="domain" description="Nucleoside transporter/FeoB GTPase Gate" evidence="2">
    <location>
        <begin position="75"/>
        <end position="171"/>
    </location>
</feature>
<feature type="transmembrane region" description="Helical" evidence="1">
    <location>
        <begin position="37"/>
        <end position="59"/>
    </location>
</feature>
<evidence type="ECO:0000313" key="3">
    <source>
        <dbReference type="EMBL" id="MET4757692.1"/>
    </source>
</evidence>
<dbReference type="Proteomes" id="UP001549366">
    <property type="component" value="Unassembled WGS sequence"/>
</dbReference>
<feature type="transmembrane region" description="Helical" evidence="1">
    <location>
        <begin position="189"/>
        <end position="212"/>
    </location>
</feature>
<evidence type="ECO:0000259" key="2">
    <source>
        <dbReference type="Pfam" id="PF07670"/>
    </source>
</evidence>
<feature type="transmembrane region" description="Helical" evidence="1">
    <location>
        <begin position="152"/>
        <end position="177"/>
    </location>
</feature>
<name>A0ABV2SIU9_9GAMM</name>
<gene>
    <name evidence="3" type="ORF">V5J35_002884</name>
</gene>
<evidence type="ECO:0000313" key="4">
    <source>
        <dbReference type="Proteomes" id="UP001549366"/>
    </source>
</evidence>
<keyword evidence="1" id="KW-1133">Transmembrane helix</keyword>
<reference evidence="3 4" key="1">
    <citation type="submission" date="2024-06" db="EMBL/GenBank/DDBJ databases">
        <title>Genomic Encyclopedia of Type Strains, Phase V (KMG-V): Genome sequencing to study the core and pangenomes of soil and plant-associated prokaryotes.</title>
        <authorList>
            <person name="Whitman W."/>
        </authorList>
    </citation>
    <scope>NUCLEOTIDE SEQUENCE [LARGE SCALE GENOMIC DNA]</scope>
    <source>
        <strain evidence="3 4">NE40</strain>
    </source>
</reference>
<organism evidence="3 4">
    <name type="scientific">Endozoicomonas lisbonensis</name>
    <dbReference type="NCBI Taxonomy" id="3120522"/>
    <lineage>
        <taxon>Bacteria</taxon>
        <taxon>Pseudomonadati</taxon>
        <taxon>Pseudomonadota</taxon>
        <taxon>Gammaproteobacteria</taxon>
        <taxon>Oceanospirillales</taxon>
        <taxon>Endozoicomonadaceae</taxon>
        <taxon>Endozoicomonas</taxon>
    </lineage>
</organism>
<keyword evidence="1" id="KW-0812">Transmembrane</keyword>
<comment type="caution">
    <text evidence="3">The sequence shown here is derived from an EMBL/GenBank/DDBJ whole genome shotgun (WGS) entry which is preliminary data.</text>
</comment>
<feature type="transmembrane region" description="Helical" evidence="1">
    <location>
        <begin position="12"/>
        <end position="31"/>
    </location>
</feature>
<evidence type="ECO:0000256" key="1">
    <source>
        <dbReference type="SAM" id="Phobius"/>
    </source>
</evidence>
<proteinExistence type="predicted"/>